<dbReference type="EMBL" id="BKCL01000004">
    <property type="protein sequence ID" value="GEQ98050.1"/>
    <property type="molecule type" value="Genomic_DNA"/>
</dbReference>
<reference evidence="1 2" key="1">
    <citation type="submission" date="2019-09" db="EMBL/GenBank/DDBJ databases">
        <title>NBRP : Genome information of microbial organism related human and environment.</title>
        <authorList>
            <person name="Hattori M."/>
            <person name="Oshima K."/>
            <person name="Inaba H."/>
            <person name="Suda W."/>
            <person name="Sakamoto M."/>
            <person name="Iino T."/>
            <person name="Kitahara M."/>
            <person name="Oshida Y."/>
            <person name="Iida T."/>
            <person name="Kudo T."/>
            <person name="Itoh T."/>
            <person name="Ohkuma M."/>
        </authorList>
    </citation>
    <scope>NUCLEOTIDE SEQUENCE [LARGE SCALE GENOMIC DNA]</scope>
    <source>
        <strain evidence="1 2">Hi-2</strain>
    </source>
</reference>
<comment type="caution">
    <text evidence="1">The sequence shown here is derived from an EMBL/GenBank/DDBJ whole genome shotgun (WGS) entry which is preliminary data.</text>
</comment>
<protein>
    <submittedName>
        <fullName evidence="1">Uncharacterized protein</fullName>
    </submittedName>
</protein>
<evidence type="ECO:0000313" key="2">
    <source>
        <dbReference type="Proteomes" id="UP000322084"/>
    </source>
</evidence>
<proteinExistence type="predicted"/>
<organism evidence="1 2">
    <name type="scientific">Iodidimonas gelatinilytica</name>
    <dbReference type="NCBI Taxonomy" id="1236966"/>
    <lineage>
        <taxon>Bacteria</taxon>
        <taxon>Pseudomonadati</taxon>
        <taxon>Pseudomonadota</taxon>
        <taxon>Alphaproteobacteria</taxon>
        <taxon>Iodidimonadales</taxon>
        <taxon>Iodidimonadaceae</taxon>
        <taxon>Iodidimonas</taxon>
    </lineage>
</organism>
<dbReference type="Proteomes" id="UP000322084">
    <property type="component" value="Unassembled WGS sequence"/>
</dbReference>
<evidence type="ECO:0000313" key="1">
    <source>
        <dbReference type="EMBL" id="GEQ98050.1"/>
    </source>
</evidence>
<sequence>MVPCEADMGMRLIEHKSFRCGFKRRCQSKAQSKARGGAQKECLHSYHVKPHFVSRAG</sequence>
<dbReference type="AlphaFoldDB" id="A0A5A7MPU3"/>
<accession>A0A5A7MPU3</accession>
<gene>
    <name evidence="1" type="ORF">JCM17844_16870</name>
</gene>
<name>A0A5A7MPU3_9PROT</name>